<accession>A0A328VF96</accession>
<dbReference type="HAMAP" id="MF_00122">
    <property type="entry name" value="GatC"/>
    <property type="match status" value="1"/>
</dbReference>
<comment type="subunit">
    <text evidence="1">Heterotrimer of A, B and C subunits.</text>
</comment>
<evidence type="ECO:0000313" key="2">
    <source>
        <dbReference type="EMBL" id="RAQ95501.1"/>
    </source>
</evidence>
<protein>
    <recommendedName>
        <fullName evidence="1">Aspartyl/glutamyl-tRNA(Asn/Gln) amidotransferase subunit C</fullName>
        <shortName evidence="1">Asp/Glu-ADT subunit C</shortName>
        <ecNumber evidence="1">6.3.5.-</ecNumber>
    </recommendedName>
</protein>
<dbReference type="PANTHER" id="PTHR15004">
    <property type="entry name" value="GLUTAMYL-TRNA(GLN) AMIDOTRANSFERASE SUBUNIT C, MITOCHONDRIAL"/>
    <property type="match status" value="1"/>
</dbReference>
<dbReference type="GO" id="GO:0005524">
    <property type="term" value="F:ATP binding"/>
    <property type="evidence" value="ECO:0007669"/>
    <property type="project" value="UniProtKB-KW"/>
</dbReference>
<dbReference type="GO" id="GO:0050567">
    <property type="term" value="F:glutaminyl-tRNA synthase (glutamine-hydrolyzing) activity"/>
    <property type="evidence" value="ECO:0007669"/>
    <property type="project" value="UniProtKB-UniRule"/>
</dbReference>
<dbReference type="AlphaFoldDB" id="A0A328VF96"/>
<keyword evidence="1" id="KW-0648">Protein biosynthesis</keyword>
<comment type="catalytic activity">
    <reaction evidence="1">
        <text>L-glutamyl-tRNA(Gln) + L-glutamine + ATP + H2O = L-glutaminyl-tRNA(Gln) + L-glutamate + ADP + phosphate + H(+)</text>
        <dbReference type="Rhea" id="RHEA:17521"/>
        <dbReference type="Rhea" id="RHEA-COMP:9681"/>
        <dbReference type="Rhea" id="RHEA-COMP:9684"/>
        <dbReference type="ChEBI" id="CHEBI:15377"/>
        <dbReference type="ChEBI" id="CHEBI:15378"/>
        <dbReference type="ChEBI" id="CHEBI:29985"/>
        <dbReference type="ChEBI" id="CHEBI:30616"/>
        <dbReference type="ChEBI" id="CHEBI:43474"/>
        <dbReference type="ChEBI" id="CHEBI:58359"/>
        <dbReference type="ChEBI" id="CHEBI:78520"/>
        <dbReference type="ChEBI" id="CHEBI:78521"/>
        <dbReference type="ChEBI" id="CHEBI:456216"/>
    </reaction>
</comment>
<dbReference type="InterPro" id="IPR003837">
    <property type="entry name" value="GatC"/>
</dbReference>
<keyword evidence="1" id="KW-0436">Ligase</keyword>
<comment type="function">
    <text evidence="1">Allows the formation of correctly charged Asn-tRNA(Asn) or Gln-tRNA(Gln) through the transamidation of misacylated Asp-tRNA(Asn) or Glu-tRNA(Gln) in organisms which lack either or both of asparaginyl-tRNA or glutaminyl-tRNA synthetases. The reaction takes place in the presence of glutamine and ATP through an activated phospho-Asp-tRNA(Asn) or phospho-Glu-tRNA(Gln).</text>
</comment>
<dbReference type="GO" id="GO:0006412">
    <property type="term" value="P:translation"/>
    <property type="evidence" value="ECO:0007669"/>
    <property type="project" value="UniProtKB-UniRule"/>
</dbReference>
<proteinExistence type="inferred from homology"/>
<dbReference type="OrthoDB" id="9813938at2"/>
<keyword evidence="1" id="KW-0547">Nucleotide-binding</keyword>
<dbReference type="EC" id="6.3.5.-" evidence="1"/>
<dbReference type="Pfam" id="PF02686">
    <property type="entry name" value="GatC"/>
    <property type="match status" value="1"/>
</dbReference>
<dbReference type="GO" id="GO:0006450">
    <property type="term" value="P:regulation of translational fidelity"/>
    <property type="evidence" value="ECO:0007669"/>
    <property type="project" value="InterPro"/>
</dbReference>
<dbReference type="InterPro" id="IPR036113">
    <property type="entry name" value="Asp/Glu-ADT_sf_sub_c"/>
</dbReference>
<comment type="caution">
    <text evidence="2">The sequence shown here is derived from an EMBL/GenBank/DDBJ whole genome shotgun (WGS) entry which is preliminary data.</text>
</comment>
<dbReference type="EMBL" id="MCIF01000002">
    <property type="protein sequence ID" value="RAQ95501.1"/>
    <property type="molecule type" value="Genomic_DNA"/>
</dbReference>
<dbReference type="Gene3D" id="1.10.20.60">
    <property type="entry name" value="Glu-tRNAGln amidotransferase C subunit, N-terminal domain"/>
    <property type="match status" value="1"/>
</dbReference>
<sequence>MIDRETVLHIAQLARLGLSDEEVELFRQQLSSILEHMAILREADVSGVSPLAHASRLTNVMREDEPAPSYPPQVLLANAPDQEEQCLKVNAVLEES</sequence>
<evidence type="ECO:0000256" key="1">
    <source>
        <dbReference type="HAMAP-Rule" id="MF_00122"/>
    </source>
</evidence>
<keyword evidence="3" id="KW-1185">Reference proteome</keyword>
<dbReference type="GO" id="GO:0016740">
    <property type="term" value="F:transferase activity"/>
    <property type="evidence" value="ECO:0007669"/>
    <property type="project" value="UniProtKB-KW"/>
</dbReference>
<dbReference type="PANTHER" id="PTHR15004:SF0">
    <property type="entry name" value="GLUTAMYL-TRNA(GLN) AMIDOTRANSFERASE SUBUNIT C, MITOCHONDRIAL"/>
    <property type="match status" value="1"/>
</dbReference>
<organism evidence="2 3">
    <name type="scientific">Thermogemmatispora tikiterensis</name>
    <dbReference type="NCBI Taxonomy" id="1825093"/>
    <lineage>
        <taxon>Bacteria</taxon>
        <taxon>Bacillati</taxon>
        <taxon>Chloroflexota</taxon>
        <taxon>Ktedonobacteria</taxon>
        <taxon>Thermogemmatisporales</taxon>
        <taxon>Thermogemmatisporaceae</taxon>
        <taxon>Thermogemmatispora</taxon>
    </lineage>
</organism>
<comment type="catalytic activity">
    <reaction evidence="1">
        <text>L-aspartyl-tRNA(Asn) + L-glutamine + ATP + H2O = L-asparaginyl-tRNA(Asn) + L-glutamate + ADP + phosphate + 2 H(+)</text>
        <dbReference type="Rhea" id="RHEA:14513"/>
        <dbReference type="Rhea" id="RHEA-COMP:9674"/>
        <dbReference type="Rhea" id="RHEA-COMP:9677"/>
        <dbReference type="ChEBI" id="CHEBI:15377"/>
        <dbReference type="ChEBI" id="CHEBI:15378"/>
        <dbReference type="ChEBI" id="CHEBI:29985"/>
        <dbReference type="ChEBI" id="CHEBI:30616"/>
        <dbReference type="ChEBI" id="CHEBI:43474"/>
        <dbReference type="ChEBI" id="CHEBI:58359"/>
        <dbReference type="ChEBI" id="CHEBI:78515"/>
        <dbReference type="ChEBI" id="CHEBI:78516"/>
        <dbReference type="ChEBI" id="CHEBI:456216"/>
    </reaction>
</comment>
<dbReference type="Proteomes" id="UP000248706">
    <property type="component" value="Unassembled WGS sequence"/>
</dbReference>
<name>A0A328VF96_9CHLR</name>
<keyword evidence="2" id="KW-0808">Transferase</keyword>
<reference evidence="2 3" key="1">
    <citation type="submission" date="2016-08" db="EMBL/GenBank/DDBJ databases">
        <title>Analysis of Carbohydrate Active Enzymes in Thermogemmatispora T81 Reveals Carbohydrate Degradation Ability.</title>
        <authorList>
            <person name="Tomazini A."/>
            <person name="Lal S."/>
            <person name="Stott M."/>
            <person name="Henrissat B."/>
            <person name="Polikarpov I."/>
            <person name="Sparling R."/>
            <person name="Levin D.B."/>
        </authorList>
    </citation>
    <scope>NUCLEOTIDE SEQUENCE [LARGE SCALE GENOMIC DNA]</scope>
    <source>
        <strain evidence="2 3">T81</strain>
    </source>
</reference>
<dbReference type="NCBIfam" id="TIGR00135">
    <property type="entry name" value="gatC"/>
    <property type="match status" value="1"/>
</dbReference>
<evidence type="ECO:0000313" key="3">
    <source>
        <dbReference type="Proteomes" id="UP000248706"/>
    </source>
</evidence>
<gene>
    <name evidence="1" type="primary">gatC</name>
    <name evidence="2" type="ORF">A4R35_08130</name>
</gene>
<dbReference type="RefSeq" id="WP_112428281.1">
    <property type="nucleotide sequence ID" value="NZ_MCIF01000002.1"/>
</dbReference>
<dbReference type="GO" id="GO:0070681">
    <property type="term" value="P:glutaminyl-tRNAGln biosynthesis via transamidation"/>
    <property type="evidence" value="ECO:0007669"/>
    <property type="project" value="TreeGrafter"/>
</dbReference>
<keyword evidence="1" id="KW-0067">ATP-binding</keyword>
<comment type="similarity">
    <text evidence="1">Belongs to the GatC family.</text>
</comment>
<dbReference type="GO" id="GO:0050566">
    <property type="term" value="F:asparaginyl-tRNA synthase (glutamine-hydrolyzing) activity"/>
    <property type="evidence" value="ECO:0007669"/>
    <property type="project" value="RHEA"/>
</dbReference>
<dbReference type="SUPFAM" id="SSF141000">
    <property type="entry name" value="Glu-tRNAGln amidotransferase C subunit"/>
    <property type="match status" value="1"/>
</dbReference>